<accession>A0AAD5RH20</accession>
<dbReference type="EMBL" id="JAHQIW010007413">
    <property type="protein sequence ID" value="KAJ1374234.1"/>
    <property type="molecule type" value="Genomic_DNA"/>
</dbReference>
<organism evidence="1 2">
    <name type="scientific">Parelaphostrongylus tenuis</name>
    <name type="common">Meningeal worm</name>
    <dbReference type="NCBI Taxonomy" id="148309"/>
    <lineage>
        <taxon>Eukaryota</taxon>
        <taxon>Metazoa</taxon>
        <taxon>Ecdysozoa</taxon>
        <taxon>Nematoda</taxon>
        <taxon>Chromadorea</taxon>
        <taxon>Rhabditida</taxon>
        <taxon>Rhabditina</taxon>
        <taxon>Rhabditomorpha</taxon>
        <taxon>Strongyloidea</taxon>
        <taxon>Metastrongylidae</taxon>
        <taxon>Parelaphostrongylus</taxon>
    </lineage>
</organism>
<reference evidence="1" key="1">
    <citation type="submission" date="2021-06" db="EMBL/GenBank/DDBJ databases">
        <title>Parelaphostrongylus tenuis whole genome reference sequence.</title>
        <authorList>
            <person name="Garwood T.J."/>
            <person name="Larsen P.A."/>
            <person name="Fountain-Jones N.M."/>
            <person name="Garbe J.R."/>
            <person name="Macchietto M.G."/>
            <person name="Kania S.A."/>
            <person name="Gerhold R.W."/>
            <person name="Richards J.E."/>
            <person name="Wolf T.M."/>
        </authorList>
    </citation>
    <scope>NUCLEOTIDE SEQUENCE</scope>
    <source>
        <strain evidence="1">MNPRO001-30</strain>
        <tissue evidence="1">Meninges</tissue>
    </source>
</reference>
<dbReference type="AlphaFoldDB" id="A0AAD5RH20"/>
<name>A0AAD5RH20_PARTN</name>
<comment type="caution">
    <text evidence="1">The sequence shown here is derived from an EMBL/GenBank/DDBJ whole genome shotgun (WGS) entry which is preliminary data.</text>
</comment>
<keyword evidence="2" id="KW-1185">Reference proteome</keyword>
<protein>
    <submittedName>
        <fullName evidence="1">Uncharacterized protein</fullName>
    </submittedName>
</protein>
<gene>
    <name evidence="1" type="ORF">KIN20_036880</name>
</gene>
<sequence>MTKINAVLSYIMDDDGLLDIQNKFKIKYHVSRDVLIIEICPKSFKFIRVGVPNSCSTILTTTSNSSYQAFLTYASPDVCSVEGQPFNFHKPKFMCLPGKGECLSHLLICTLAS</sequence>
<proteinExistence type="predicted"/>
<evidence type="ECO:0000313" key="2">
    <source>
        <dbReference type="Proteomes" id="UP001196413"/>
    </source>
</evidence>
<dbReference type="Proteomes" id="UP001196413">
    <property type="component" value="Unassembled WGS sequence"/>
</dbReference>
<evidence type="ECO:0000313" key="1">
    <source>
        <dbReference type="EMBL" id="KAJ1374234.1"/>
    </source>
</evidence>